<proteinExistence type="predicted"/>
<accession>A0A6G1IIU3</accession>
<feature type="compositionally biased region" description="Polar residues" evidence="2">
    <location>
        <begin position="138"/>
        <end position="147"/>
    </location>
</feature>
<keyword evidence="1" id="KW-0175">Coiled coil</keyword>
<evidence type="ECO:0000313" key="4">
    <source>
        <dbReference type="Proteomes" id="UP000799291"/>
    </source>
</evidence>
<dbReference type="Proteomes" id="UP000799291">
    <property type="component" value="Unassembled WGS sequence"/>
</dbReference>
<gene>
    <name evidence="3" type="ORF">K458DRAFT_436164</name>
</gene>
<sequence length="1130" mass="125831">MAGEGSVIQPEQPTARRRTLRSHRDRPEDGDSSNSEPAGTTNIFSLQAALSVRRSARIQNEGSSRRTNVEPRTSHPYLGTSSSDPTAFPAESLSRGRNSRRTANTPNGRRGGSSSSATRSPQRPATASRRGSVGNGNRPRQNPQSLLGSARLTEAARSLWENSRLGDLMMEHLELLEDGSLRKARVSETQKRSREDIESVDALDVSRALRNKSAMALMMYRSGGADPHANDVWPSLRDPAKLPARYYILDKIPPIRRRPAKISRADEEGEDEGSTNSSIGRPEWKLPVELHELIASYLNRDDIKSMRLVNRELNHYVSQVIFKTVVVPFNTEIYGMLGVEAEPDVKGEKRAKLGAPAYVWKNANGDDVYNGHGLDVFRGFGQHIVRFGMSFEVSEDALANPPVKCLTERRSAFWGSYDWPFEEYRRFDDVAGLESTADETPRMKMAFSELSKVKELALSVDSGLGWLNGPDRSIRARILQRPPEVFGTLKEIPDRRAQAQQELWDYIETRHGKPGAPDIKDASLYRLETPRLPYDLEDADILAKKQPEMPFLNPHLIHQAIGNDVPDVAVPSSFDDPEMLNRFISKPAASGSGILFTSNTTPADGSRVMSPVIPANLTKSQKEWLLETEWAQRAFLSSYMLSIIDNPTTFNLVHTLNVSRLSDRYIHVLNRMDFWGSLPNLKNLTLMMIPSWRTVSKDETGYVDTPKINPASGVDPFHLLLKRIVSPRRNITTLTIGWTTGGEHAEGAHARNHLLLPAPLFGMDDVTNQDPPTIRHLLLQFPFIEHLTLKNCWVTPPALTEFVKLHDSLSLRDLVLDSVSLTAILRPRQNNPQGVAIVQPANIQWLGQGNALPAPQGNAPVQQHNALNPHQALQAHIHALQQQIQHMQNHGGVANFHHLIAALQAQLQNQIQHQNQQHAQQQAQNQTQGTQFQIAQHNHQIQVNQLAQLLMQANHIGQHQVALPPLQPTVRPGNVLLAIPRPGSWMNLIDMLTPGPNLSDFGSTHSQADPARATALQSIRFISCGYVRLPFAHFDQSAIEPVNGHDRNARRSTLDKRYSAVSPAMLSDKWPLLGDIMQEVDAVEVEALNAGWLMEMGWEDEEAARAVEFDGLAPGGSGRFSGVVRVEDRF</sequence>
<keyword evidence="4" id="KW-1185">Reference proteome</keyword>
<feature type="region of interest" description="Disordered" evidence="2">
    <location>
        <begin position="260"/>
        <end position="281"/>
    </location>
</feature>
<name>A0A6G1IIU3_9PLEO</name>
<feature type="compositionally biased region" description="Polar residues" evidence="2">
    <location>
        <begin position="32"/>
        <end position="45"/>
    </location>
</feature>
<dbReference type="OrthoDB" id="4194555at2759"/>
<feature type="compositionally biased region" description="Basic residues" evidence="2">
    <location>
        <begin position="15"/>
        <end position="24"/>
    </location>
</feature>
<organism evidence="3 4">
    <name type="scientific">Lentithecium fluviatile CBS 122367</name>
    <dbReference type="NCBI Taxonomy" id="1168545"/>
    <lineage>
        <taxon>Eukaryota</taxon>
        <taxon>Fungi</taxon>
        <taxon>Dikarya</taxon>
        <taxon>Ascomycota</taxon>
        <taxon>Pezizomycotina</taxon>
        <taxon>Dothideomycetes</taxon>
        <taxon>Pleosporomycetidae</taxon>
        <taxon>Pleosporales</taxon>
        <taxon>Massarineae</taxon>
        <taxon>Lentitheciaceae</taxon>
        <taxon>Lentithecium</taxon>
    </lineage>
</organism>
<evidence type="ECO:0000256" key="2">
    <source>
        <dbReference type="SAM" id="MobiDB-lite"/>
    </source>
</evidence>
<reference evidence="3" key="1">
    <citation type="journal article" date="2020" name="Stud. Mycol.">
        <title>101 Dothideomycetes genomes: a test case for predicting lifestyles and emergence of pathogens.</title>
        <authorList>
            <person name="Haridas S."/>
            <person name="Albert R."/>
            <person name="Binder M."/>
            <person name="Bloem J."/>
            <person name="Labutti K."/>
            <person name="Salamov A."/>
            <person name="Andreopoulos B."/>
            <person name="Baker S."/>
            <person name="Barry K."/>
            <person name="Bills G."/>
            <person name="Bluhm B."/>
            <person name="Cannon C."/>
            <person name="Castanera R."/>
            <person name="Culley D."/>
            <person name="Daum C."/>
            <person name="Ezra D."/>
            <person name="Gonzalez J."/>
            <person name="Henrissat B."/>
            <person name="Kuo A."/>
            <person name="Liang C."/>
            <person name="Lipzen A."/>
            <person name="Lutzoni F."/>
            <person name="Magnuson J."/>
            <person name="Mondo S."/>
            <person name="Nolan M."/>
            <person name="Ohm R."/>
            <person name="Pangilinan J."/>
            <person name="Park H.-J."/>
            <person name="Ramirez L."/>
            <person name="Alfaro M."/>
            <person name="Sun H."/>
            <person name="Tritt A."/>
            <person name="Yoshinaga Y."/>
            <person name="Zwiers L.-H."/>
            <person name="Turgeon B."/>
            <person name="Goodwin S."/>
            <person name="Spatafora J."/>
            <person name="Crous P."/>
            <person name="Grigoriev I."/>
        </authorList>
    </citation>
    <scope>NUCLEOTIDE SEQUENCE</scope>
    <source>
        <strain evidence="3">CBS 122367</strain>
    </source>
</reference>
<dbReference type="CDD" id="cd09917">
    <property type="entry name" value="F-box_SF"/>
    <property type="match status" value="1"/>
</dbReference>
<feature type="region of interest" description="Disordered" evidence="2">
    <location>
        <begin position="1"/>
        <end position="149"/>
    </location>
</feature>
<dbReference type="AlphaFoldDB" id="A0A6G1IIU3"/>
<evidence type="ECO:0000313" key="3">
    <source>
        <dbReference type="EMBL" id="KAF2678055.1"/>
    </source>
</evidence>
<feature type="coiled-coil region" evidence="1">
    <location>
        <begin position="870"/>
        <end position="924"/>
    </location>
</feature>
<protein>
    <recommendedName>
        <fullName evidence="5">F-box domain-containing protein</fullName>
    </recommendedName>
</protein>
<feature type="compositionally biased region" description="Basic and acidic residues" evidence="2">
    <location>
        <begin position="63"/>
        <end position="73"/>
    </location>
</feature>
<dbReference type="EMBL" id="MU005615">
    <property type="protein sequence ID" value="KAF2678055.1"/>
    <property type="molecule type" value="Genomic_DNA"/>
</dbReference>
<evidence type="ECO:0008006" key="5">
    <source>
        <dbReference type="Google" id="ProtNLM"/>
    </source>
</evidence>
<evidence type="ECO:0000256" key="1">
    <source>
        <dbReference type="SAM" id="Coils"/>
    </source>
</evidence>